<keyword evidence="6" id="KW-1185">Reference proteome</keyword>
<proteinExistence type="inferred from homology"/>
<feature type="transmembrane region" description="Helical" evidence="2">
    <location>
        <begin position="134"/>
        <end position="151"/>
    </location>
</feature>
<feature type="domain" description="Prepilin type IV endopeptidase peptidase" evidence="3">
    <location>
        <begin position="15"/>
        <end position="110"/>
    </location>
</feature>
<reference evidence="4 6" key="1">
    <citation type="journal article" date="2016" name="Genome Announc.">
        <title>Complete Genome Sequence of the Amino Acid-Fermenting Clostridium propionicum X2 (DSM 1682).</title>
        <authorList>
            <person name="Poehlein A."/>
            <person name="Schlien K."/>
            <person name="Chowdhury N.P."/>
            <person name="Gottschalk G."/>
            <person name="Buckel W."/>
            <person name="Daniel R."/>
        </authorList>
    </citation>
    <scope>NUCLEOTIDE SEQUENCE [LARGE SCALE GENOMIC DNA]</scope>
    <source>
        <strain evidence="4 6">X2</strain>
    </source>
</reference>
<dbReference type="InterPro" id="IPR000045">
    <property type="entry name" value="Prepilin_IV_endopep_pep"/>
</dbReference>
<evidence type="ECO:0000313" key="4">
    <source>
        <dbReference type="EMBL" id="AMJ41542.1"/>
    </source>
</evidence>
<dbReference type="Pfam" id="PF01478">
    <property type="entry name" value="Peptidase_A24"/>
    <property type="match status" value="1"/>
</dbReference>
<dbReference type="Proteomes" id="UP000184204">
    <property type="component" value="Unassembled WGS sequence"/>
</dbReference>
<evidence type="ECO:0000259" key="3">
    <source>
        <dbReference type="Pfam" id="PF01478"/>
    </source>
</evidence>
<dbReference type="OrthoDB" id="9789291at2"/>
<dbReference type="GO" id="GO:0005886">
    <property type="term" value="C:plasma membrane"/>
    <property type="evidence" value="ECO:0007669"/>
    <property type="project" value="TreeGrafter"/>
</dbReference>
<feature type="transmembrane region" description="Helical" evidence="2">
    <location>
        <begin position="37"/>
        <end position="70"/>
    </location>
</feature>
<dbReference type="PANTHER" id="PTHR30487:SF0">
    <property type="entry name" value="PREPILIN LEADER PEPTIDASE_N-METHYLTRANSFERASE-RELATED"/>
    <property type="match status" value="1"/>
</dbReference>
<protein>
    <submittedName>
        <fullName evidence="5">Leader peptidase (Prepilin peptidase) / N-methyltransferase</fullName>
    </submittedName>
    <submittedName>
        <fullName evidence="4">Type IV leader peptidase family protein</fullName>
    </submittedName>
</protein>
<feature type="transmembrane region" description="Helical" evidence="2">
    <location>
        <begin position="82"/>
        <end position="113"/>
    </location>
</feature>
<dbReference type="InterPro" id="IPR050882">
    <property type="entry name" value="Prepilin_peptidase/N-MTase"/>
</dbReference>
<evidence type="ECO:0000313" key="7">
    <source>
        <dbReference type="Proteomes" id="UP000184204"/>
    </source>
</evidence>
<evidence type="ECO:0000256" key="1">
    <source>
        <dbReference type="ARBA" id="ARBA00005801"/>
    </source>
</evidence>
<dbReference type="KEGG" id="cpro:CPRO_19600"/>
<organism evidence="5 7">
    <name type="scientific">Anaerotignum propionicum DSM 1682</name>
    <dbReference type="NCBI Taxonomy" id="991789"/>
    <lineage>
        <taxon>Bacteria</taxon>
        <taxon>Bacillati</taxon>
        <taxon>Bacillota</taxon>
        <taxon>Clostridia</taxon>
        <taxon>Lachnospirales</taxon>
        <taxon>Anaerotignaceae</taxon>
        <taxon>Anaerotignum</taxon>
    </lineage>
</organism>
<accession>A0A0X1U9D6</accession>
<reference evidence="5" key="4">
    <citation type="submission" date="2016-11" db="EMBL/GenBank/DDBJ databases">
        <authorList>
            <person name="Varghese N."/>
            <person name="Submissions S."/>
        </authorList>
    </citation>
    <scope>NUCLEOTIDE SEQUENCE</scope>
    <source>
        <strain evidence="5">DSM 1682</strain>
    </source>
</reference>
<reference evidence="7" key="3">
    <citation type="submission" date="2016-11" db="EMBL/GenBank/DDBJ databases">
        <authorList>
            <person name="Jaros S."/>
            <person name="Januszkiewicz K."/>
            <person name="Wedrychowicz H."/>
        </authorList>
    </citation>
    <scope>NUCLEOTIDE SEQUENCE [LARGE SCALE GENOMIC DNA]</scope>
    <source>
        <strain evidence="7">DSM 1682</strain>
    </source>
</reference>
<name>A0A0X1U9D6_ANAPI</name>
<dbReference type="PANTHER" id="PTHR30487">
    <property type="entry name" value="TYPE 4 PREPILIN-LIKE PROTEINS LEADER PEPTIDE-PROCESSING ENZYME"/>
    <property type="match status" value="1"/>
</dbReference>
<sequence>MQANGQANGIAQAVLFSFLLILVSVEDVKKREIPPLFCVGVALCALLNFKAENLLGLGIPMILWITAAWICPEQLGGGDIKLTAAVSLVLGFTATAYGVILAFSLELAVFIILKHRRKLTKQEAKEFPMPLAPFLTIGFLVTYFMNFGGLML</sequence>
<evidence type="ECO:0000313" key="5">
    <source>
        <dbReference type="EMBL" id="SHE70991.1"/>
    </source>
</evidence>
<gene>
    <name evidence="4" type="ORF">CPRO_19600</name>
    <name evidence="5" type="ORF">SAMN02745151_01562</name>
</gene>
<dbReference type="GO" id="GO:0006465">
    <property type="term" value="P:signal peptide processing"/>
    <property type="evidence" value="ECO:0007669"/>
    <property type="project" value="TreeGrafter"/>
</dbReference>
<reference evidence="6" key="2">
    <citation type="submission" date="2016-01" db="EMBL/GenBank/DDBJ databases">
        <authorList>
            <person name="Poehlein A."/>
            <person name="Schlien K."/>
            <person name="Gottschalk G."/>
            <person name="Buckel W."/>
            <person name="Daniel R."/>
        </authorList>
    </citation>
    <scope>NUCLEOTIDE SEQUENCE [LARGE SCALE GENOMIC DNA]</scope>
    <source>
        <strain evidence="6">X2</strain>
    </source>
</reference>
<keyword evidence="2" id="KW-1133">Transmembrane helix</keyword>
<keyword evidence="2" id="KW-0812">Transmembrane</keyword>
<dbReference type="GO" id="GO:0004190">
    <property type="term" value="F:aspartic-type endopeptidase activity"/>
    <property type="evidence" value="ECO:0007669"/>
    <property type="project" value="InterPro"/>
</dbReference>
<dbReference type="AlphaFoldDB" id="A0A0X1U9D6"/>
<dbReference type="Proteomes" id="UP000068026">
    <property type="component" value="Chromosome"/>
</dbReference>
<dbReference type="RefSeq" id="WP_066050942.1">
    <property type="nucleotide sequence ID" value="NZ_CP014223.1"/>
</dbReference>
<keyword evidence="2" id="KW-0472">Membrane</keyword>
<dbReference type="EMBL" id="FQUA01000005">
    <property type="protein sequence ID" value="SHE70991.1"/>
    <property type="molecule type" value="Genomic_DNA"/>
</dbReference>
<comment type="similarity">
    <text evidence="1">Belongs to the peptidase A24 family.</text>
</comment>
<dbReference type="EMBL" id="CP014223">
    <property type="protein sequence ID" value="AMJ41542.1"/>
    <property type="molecule type" value="Genomic_DNA"/>
</dbReference>
<evidence type="ECO:0000256" key="2">
    <source>
        <dbReference type="SAM" id="Phobius"/>
    </source>
</evidence>
<dbReference type="Gene3D" id="1.20.120.1220">
    <property type="match status" value="1"/>
</dbReference>
<evidence type="ECO:0000313" key="6">
    <source>
        <dbReference type="Proteomes" id="UP000068026"/>
    </source>
</evidence>